<proteinExistence type="predicted"/>
<dbReference type="GeneID" id="94825256"/>
<dbReference type="RefSeq" id="XP_068348379.1">
    <property type="nucleotide sequence ID" value="XM_068490552.1"/>
</dbReference>
<feature type="transmembrane region" description="Helical" evidence="2">
    <location>
        <begin position="281"/>
        <end position="300"/>
    </location>
</feature>
<feature type="transmembrane region" description="Helical" evidence="2">
    <location>
        <begin position="932"/>
        <end position="953"/>
    </location>
</feature>
<reference evidence="3" key="1">
    <citation type="submission" date="2016-10" db="EMBL/GenBank/DDBJ databases">
        <authorList>
            <person name="Benchimol M."/>
            <person name="Almeida L.G."/>
            <person name="Vasconcelos A.T."/>
            <person name="Perreira-Neves A."/>
            <person name="Rosa I.A."/>
            <person name="Tasca T."/>
            <person name="Bogo M.R."/>
            <person name="de Souza W."/>
        </authorList>
    </citation>
    <scope>NUCLEOTIDE SEQUENCE [LARGE SCALE GENOMIC DNA]</scope>
    <source>
        <strain evidence="3">K</strain>
    </source>
</reference>
<feature type="transmembrane region" description="Helical" evidence="2">
    <location>
        <begin position="792"/>
        <end position="812"/>
    </location>
</feature>
<gene>
    <name evidence="3" type="ORF">TRFO_02222</name>
</gene>
<sequence length="1371" mass="160700">MEKEKSPTSQFPKTPTTLELRVMHFIEYSYLSVRKHPVANGIVTTIFMLYLYLNSIVTLIVQEDKTKLNPTLIDAFCFIISLTVAQPNNEEIRLGLFFIYSLVFFVFLISVITFAISYSNRYVIQSAFTFLILYLLPTIFTLAINVFQQGYISVDKDGWFAANYVSVFAHSVFTFLVTMTSLFAFISPYICSHPFFMRSLLSGFITLLYYLVIVHIDSYFYSKNDATNIIRLALSITVAIYVLINPPFYTRNITAIFFSYLIFIICVSISILIQPEMHIKCVYYILIGIFVSVVIYYIIYPFVVRRSYPRKIIFYEFFLGNERKVIRLLQNLDDPSEIEPSILLNVILIAFHLNSPSLTSLLSYYLSSRKLTFVEMLHLWLITHLYNNAHGNTTTVAKSIRSGIEDRILKLEKEFWTTAWLSDIANLPIIAGYLGRKNMSRYLITQHTNSIYRVLFPDARQENSFFYSNELINDFFHNENENNEFNNNDQSDDENDPNLFESDYEDSNHDIQLKDLDHNGKASNDYQVKLNNQLNNQPNNKSYQMNNQINLNDRRNYRKGHLYNNYQERRKISVLTKLKKYLNLNEILLVIAFLFFVAFLIISLFYLLKQRRQGTAYEDFLSFTYEFLDFHLQDRLGDPSELYQRYRKAVTTELPKIHKYYIDSGFSKSFENYYDQLTNSDAFPYEVFFSFIKIYDQTLQNFTNVFEMVVEEKQIILDNTSTSFYCIFSIISFLLFVLSLIKLRKNMIQSYQKFRFIPKQKIIEIGKIKPQLNQFDKYWIDKNFNVFKSYPLTILINFIYLPLFVLLISAVVDASQFNTRYLQNARLEVLINANAQRIPVNLVAAVYQDTDEFINTAQFYANDFLSDPNLHDLIIQFPQSFYNLIGNVMFDPTVDFTITATKTREVVKQIIDITTKENKVVPYHTVFHYQRVFTYSLTFLIACITIQMIIFRIKPIMYSEQKTGEYLFNRITHSSYHENNTIHKGRQNVDQLNFHMSSDLNNNLGNKNNQSNSNNSTINEFIDIDNHDNLEELSNDSHSNSTDQKEIYHFDENKDKWEIDDIPIIILALDEKFKVKYQTNLAKQTLGLKVGDSFRKAEIERSSKNDILRNFKMFKKTKSQPVSIPFNKNEQSLILSPFYKNEQILDHVLVVVSNDPPNASVETFNKLNRLFYSIYPRFLPLNQTFPCEIQSNGRPFFLLFFKLIGFNEWCDKADINIVDKFRKDVSAGCDALLQDEVNFCRVRESSDFIIMMMNRETKLSIWKILDVCSDFGNNVLNMIQKLTTEYDANEIHGCVLLFKVREPNYYFTDKKCGRTDFKSDAIFAGEARFVNCKPEIVNYSSQKKELKVSNTTKLKTCRTPSGEEYELLIVV</sequence>
<evidence type="ECO:0000256" key="2">
    <source>
        <dbReference type="SAM" id="Phobius"/>
    </source>
</evidence>
<keyword evidence="2" id="KW-0812">Transmembrane</keyword>
<evidence type="ECO:0000256" key="1">
    <source>
        <dbReference type="SAM" id="MobiDB-lite"/>
    </source>
</evidence>
<dbReference type="Proteomes" id="UP000179807">
    <property type="component" value="Unassembled WGS sequence"/>
</dbReference>
<evidence type="ECO:0000313" key="4">
    <source>
        <dbReference type="Proteomes" id="UP000179807"/>
    </source>
</evidence>
<name>A0A1J4J7P0_9EUKA</name>
<keyword evidence="4" id="KW-1185">Reference proteome</keyword>
<feature type="transmembrane region" description="Helical" evidence="2">
    <location>
        <begin position="68"/>
        <end position="85"/>
    </location>
</feature>
<dbReference type="VEuPathDB" id="TrichDB:TRFO_02222"/>
<accession>A0A1J4J7P0</accession>
<feature type="transmembrane region" description="Helical" evidence="2">
    <location>
        <begin position="122"/>
        <end position="147"/>
    </location>
</feature>
<keyword evidence="2" id="KW-0472">Membrane</keyword>
<feature type="transmembrane region" description="Helical" evidence="2">
    <location>
        <begin position="587"/>
        <end position="608"/>
    </location>
</feature>
<feature type="transmembrane region" description="Helical" evidence="2">
    <location>
        <begin position="38"/>
        <end position="62"/>
    </location>
</feature>
<comment type="caution">
    <text evidence="3">The sequence shown here is derived from an EMBL/GenBank/DDBJ whole genome shotgun (WGS) entry which is preliminary data.</text>
</comment>
<dbReference type="EMBL" id="MLAK01001259">
    <property type="protein sequence ID" value="OHS95242.1"/>
    <property type="molecule type" value="Genomic_DNA"/>
</dbReference>
<feature type="transmembrane region" description="Helical" evidence="2">
    <location>
        <begin position="228"/>
        <end position="249"/>
    </location>
</feature>
<feature type="transmembrane region" description="Helical" evidence="2">
    <location>
        <begin position="167"/>
        <end position="190"/>
    </location>
</feature>
<feature type="region of interest" description="Disordered" evidence="1">
    <location>
        <begin position="479"/>
        <end position="498"/>
    </location>
</feature>
<organism evidence="3 4">
    <name type="scientific">Tritrichomonas foetus</name>
    <dbReference type="NCBI Taxonomy" id="1144522"/>
    <lineage>
        <taxon>Eukaryota</taxon>
        <taxon>Metamonada</taxon>
        <taxon>Parabasalia</taxon>
        <taxon>Tritrichomonadida</taxon>
        <taxon>Tritrichomonadidae</taxon>
        <taxon>Tritrichomonas</taxon>
    </lineage>
</organism>
<dbReference type="OrthoDB" id="10686973at2759"/>
<feature type="transmembrane region" description="Helical" evidence="2">
    <location>
        <begin position="722"/>
        <end position="743"/>
    </location>
</feature>
<feature type="transmembrane region" description="Helical" evidence="2">
    <location>
        <begin position="255"/>
        <end position="274"/>
    </location>
</feature>
<keyword evidence="2" id="KW-1133">Transmembrane helix</keyword>
<feature type="transmembrane region" description="Helical" evidence="2">
    <location>
        <begin position="97"/>
        <end position="116"/>
    </location>
</feature>
<protein>
    <submittedName>
        <fullName evidence="3">Uncharacterized protein</fullName>
    </submittedName>
</protein>
<feature type="transmembrane region" description="Helical" evidence="2">
    <location>
        <begin position="196"/>
        <end position="216"/>
    </location>
</feature>
<evidence type="ECO:0000313" key="3">
    <source>
        <dbReference type="EMBL" id="OHS95242.1"/>
    </source>
</evidence>